<feature type="transmembrane region" description="Helical" evidence="1">
    <location>
        <begin position="66"/>
        <end position="88"/>
    </location>
</feature>
<sequence length="924" mass="104414">MLLPIHKSAAFIGAKKRPSKLSSLTTPLEGKGKTISRNNRCHLRGVVRPIENTRIAGIREIASNRAWIKLAIAFLVVIWIGLNSYMLFYQALLQPTRNAQITCQEGEYCTKMGVAFSPNGFAIPHPPKELVSSTVNNKVSESHHIPGIYNERNWLQNQKRLERRRRTRPPSGRTATTQLSMGTIQSPWKSHSSPFFLEDSAVANERFKSLGQEDWSSACHSASLNKHSVVLVTGIATHALAAAFALLISKQCHVERIVGTDSLFPNLQRKRAQHVDALKPLFRFIPKFQFVPTSHGLAKTGPGCENDISWIRKGQNITHLVHFESSLPEFDSEIMSSSKYNEYVREQSAVTLQHILETAKELPTYDSDSTLPTVVHVTSEQVSNEDQDSAASPNLEAFHAIYASAYSSLTRLSFTSLRLPLIYGPLVSTLDDPLFQEDTNLNTNFSNSQSYLFVDNAIYAVLQAMQPQQHGFRTMAVSPSSKALVKLSFLWTELRAGSKFGTTHTDHVRQSFAWKMQQWRPSGREVSTDRGLYSHRFLNTYGLNRELSVPCISQCHSPALAETCDGSIWSTIQRVSTAATEGCLYVAYFFDLSRNLLQLPQNSEATGYNPELGVCRLAFVSGKSPVVQQKAAEAVSVILEGRMPTQIELQDYNGKISSDGWRIVWLENDDETTLNDADNALPIISPKLLFAETVAKALHAGSAVLSNYTNMQLSRIFTSTDGRYLEARVSVENRRGAICCPREKHYPVEPARKTVFFASEAERYFGTAREWEWSIADRNTTRIPPRQMMFYKVAEVLAPSLKRRPLLKSEFTQFEKFPYQWINLQELVHDLKSPGAHDLRCAWYDEFLYWGSNRNAEELSFAHWVGMMRLRERLGLTTVPHYKLPNLWQTFLDKDGELESEPDFSQVTMRFAKGHMIPAEHEFS</sequence>
<keyword evidence="1" id="KW-0472">Membrane</keyword>
<keyword evidence="1" id="KW-0812">Transmembrane</keyword>
<keyword evidence="1" id="KW-1133">Transmembrane helix</keyword>
<dbReference type="AlphaFoldDB" id="A0A8J9S1Q4"/>
<dbReference type="Proteomes" id="UP000836788">
    <property type="component" value="Chromosome 11"/>
</dbReference>
<gene>
    <name evidence="2" type="ORF">PTTT1_LOCUS9450</name>
</gene>
<accession>A0A8J9S1Q4</accession>
<organism evidence="2">
    <name type="scientific">Phaeodactylum tricornutum</name>
    <name type="common">Diatom</name>
    <dbReference type="NCBI Taxonomy" id="2850"/>
    <lineage>
        <taxon>Eukaryota</taxon>
        <taxon>Sar</taxon>
        <taxon>Stramenopiles</taxon>
        <taxon>Ochrophyta</taxon>
        <taxon>Bacillariophyta</taxon>
        <taxon>Bacillariophyceae</taxon>
        <taxon>Bacillariophycidae</taxon>
        <taxon>Naviculales</taxon>
        <taxon>Phaeodactylaceae</taxon>
        <taxon>Phaeodactylum</taxon>
    </lineage>
</organism>
<reference evidence="2" key="1">
    <citation type="submission" date="2022-02" db="EMBL/GenBank/DDBJ databases">
        <authorList>
            <person name="Giguere J D."/>
        </authorList>
    </citation>
    <scope>NUCLEOTIDE SEQUENCE</scope>
    <source>
        <strain evidence="2">CCAP 1055/1</strain>
    </source>
</reference>
<proteinExistence type="predicted"/>
<dbReference type="Gene3D" id="3.40.50.720">
    <property type="entry name" value="NAD(P)-binding Rossmann-like Domain"/>
    <property type="match status" value="1"/>
</dbReference>
<dbReference type="EMBL" id="OU594952">
    <property type="protein sequence ID" value="CAG9279238.1"/>
    <property type="molecule type" value="Genomic_DNA"/>
</dbReference>
<evidence type="ECO:0000256" key="1">
    <source>
        <dbReference type="SAM" id="Phobius"/>
    </source>
</evidence>
<protein>
    <submittedName>
        <fullName evidence="2">Uncharacterized protein</fullName>
    </submittedName>
</protein>
<evidence type="ECO:0000313" key="2">
    <source>
        <dbReference type="EMBL" id="CAG9279238.1"/>
    </source>
</evidence>
<name>A0A8J9S1Q4_PHATR</name>